<evidence type="ECO:0000313" key="2">
    <source>
        <dbReference type="Proteomes" id="UP000001307"/>
    </source>
</evidence>
<organism evidence="1 2">
    <name type="scientific">Oikopleura dioica</name>
    <name type="common">Tunicate</name>
    <dbReference type="NCBI Taxonomy" id="34765"/>
    <lineage>
        <taxon>Eukaryota</taxon>
        <taxon>Metazoa</taxon>
        <taxon>Chordata</taxon>
        <taxon>Tunicata</taxon>
        <taxon>Appendicularia</taxon>
        <taxon>Copelata</taxon>
        <taxon>Oikopleuridae</taxon>
        <taxon>Oikopleura</taxon>
    </lineage>
</organism>
<dbReference type="EMBL" id="FN653049">
    <property type="protein sequence ID" value="CBY09937.1"/>
    <property type="molecule type" value="Genomic_DNA"/>
</dbReference>
<dbReference type="AlphaFoldDB" id="E4XGY9"/>
<dbReference type="InParanoid" id="E4XGY9"/>
<reference evidence="1 2" key="1">
    <citation type="journal article" date="2010" name="Science">
        <title>Plasticity of animal genome architecture unmasked by rapid evolution of a pelagic tunicate.</title>
        <authorList>
            <person name="Denoeud F."/>
            <person name="Henriet S."/>
            <person name="Mungpakdee S."/>
            <person name="Aury J.M."/>
            <person name="Da Silva C."/>
            <person name="Brinkmann H."/>
            <person name="Mikhaleva J."/>
            <person name="Olsen L.C."/>
            <person name="Jubin C."/>
            <person name="Canestro C."/>
            <person name="Bouquet J.M."/>
            <person name="Danks G."/>
            <person name="Poulain J."/>
            <person name="Campsteijn C."/>
            <person name="Adamski M."/>
            <person name="Cross I."/>
            <person name="Yadetie F."/>
            <person name="Muffato M."/>
            <person name="Louis A."/>
            <person name="Butcher S."/>
            <person name="Tsagkogeorga G."/>
            <person name="Konrad A."/>
            <person name="Singh S."/>
            <person name="Jensen M.F."/>
            <person name="Cong E.H."/>
            <person name="Eikeseth-Otteraa H."/>
            <person name="Noel B."/>
            <person name="Anthouard V."/>
            <person name="Porcel B.M."/>
            <person name="Kachouri-Lafond R."/>
            <person name="Nishino A."/>
            <person name="Ugolini M."/>
            <person name="Chourrout P."/>
            <person name="Nishida H."/>
            <person name="Aasland R."/>
            <person name="Huzurbazar S."/>
            <person name="Westhof E."/>
            <person name="Delsuc F."/>
            <person name="Lehrach H."/>
            <person name="Reinhardt R."/>
            <person name="Weissenbach J."/>
            <person name="Roy S.W."/>
            <person name="Artiguenave F."/>
            <person name="Postlethwait J.H."/>
            <person name="Manak J.R."/>
            <person name="Thompson E.M."/>
            <person name="Jaillon O."/>
            <person name="Du Pasquier L."/>
            <person name="Boudinot P."/>
            <person name="Liberles D.A."/>
            <person name="Volff J.N."/>
            <person name="Philippe H."/>
            <person name="Lenhard B."/>
            <person name="Roest Crollius H."/>
            <person name="Wincker P."/>
            <person name="Chourrout D."/>
        </authorList>
    </citation>
    <scope>NUCLEOTIDE SEQUENCE [LARGE SCALE GENOMIC DNA]</scope>
</reference>
<name>E4XGY9_OIKDI</name>
<sequence length="476" mass="54769">MEISLLKMSKAGVTFADFPMELQLKILSQLNLGQILTMLRIHPWKEAILDYLTIEARRARKNPSFYPLLDKFRFDKKFVEFFNYNYDELARQNPNLATWTNREPVAWFLSAHQLLKEASVFDQKKCSVHLLDAASPMHNPVLNTNVVCYTRNKKLCIWRRQNQQMHYIDCSETPVENIWTCKSNIELHASEKFIVYAAIADTGHVQIRFYCTINFTLLWSIQSSKSYDYMTLRIVSVDANGRILLAVQRTDESDIEEEVAADFEDLDATEATYLFAGSRAQDVTEIETIVSTENVSTKVYLFGNTFYKLTLEKCARYFGSAVNIKCAKSRFAKKGADTDEVEVFKQRTLFTIPDDVGLAYLGGEICFWYHDRLEFRISSVEDLRTVVTPVDLRCKTDVNVLVNGETITLTGFDHIHAQTFVLKFFRKDESSVVAFKRAFLKQSVSPHSVHTSDSAIAILHPSRVYLEVYDYLSPLL</sequence>
<protein>
    <recommendedName>
        <fullName evidence="3">F-box domain-containing protein</fullName>
    </recommendedName>
</protein>
<accession>E4XGY9</accession>
<evidence type="ECO:0000313" key="1">
    <source>
        <dbReference type="EMBL" id="CBY09937.1"/>
    </source>
</evidence>
<dbReference type="OrthoDB" id="10285558at2759"/>
<proteinExistence type="predicted"/>
<evidence type="ECO:0008006" key="3">
    <source>
        <dbReference type="Google" id="ProtNLM"/>
    </source>
</evidence>
<gene>
    <name evidence="1" type="ORF">GSOID_T00010755001</name>
</gene>
<keyword evidence="2" id="KW-1185">Reference proteome</keyword>
<dbReference type="Proteomes" id="UP000001307">
    <property type="component" value="Unassembled WGS sequence"/>
</dbReference>